<dbReference type="PANTHER" id="PTHR43792:SF1">
    <property type="entry name" value="N-ACETYLTRANSFERASE DOMAIN-CONTAINING PROTEIN"/>
    <property type="match status" value="1"/>
</dbReference>
<reference evidence="3" key="1">
    <citation type="journal article" date="2019" name="Int. J. Syst. Evol. Microbiol.">
        <title>The Global Catalogue of Microorganisms (GCM) 10K type strain sequencing project: providing services to taxonomists for standard genome sequencing and annotation.</title>
        <authorList>
            <consortium name="The Broad Institute Genomics Platform"/>
            <consortium name="The Broad Institute Genome Sequencing Center for Infectious Disease"/>
            <person name="Wu L."/>
            <person name="Ma J."/>
        </authorList>
    </citation>
    <scope>NUCLEOTIDE SEQUENCE [LARGE SCALE GENOMIC DNA]</scope>
    <source>
        <strain evidence="3">JCM 19129</strain>
    </source>
</reference>
<dbReference type="SUPFAM" id="SSF55729">
    <property type="entry name" value="Acyl-CoA N-acyltransferases (Nat)"/>
    <property type="match status" value="1"/>
</dbReference>
<proteinExistence type="predicted"/>
<dbReference type="PANTHER" id="PTHR43792">
    <property type="entry name" value="GNAT FAMILY, PUTATIVE (AFU_ORTHOLOGUE AFUA_3G00765)-RELATED-RELATED"/>
    <property type="match status" value="1"/>
</dbReference>
<dbReference type="InterPro" id="IPR051531">
    <property type="entry name" value="N-acetyltransferase"/>
</dbReference>
<dbReference type="Proteomes" id="UP001500368">
    <property type="component" value="Unassembled WGS sequence"/>
</dbReference>
<dbReference type="EMBL" id="BAABLW010000007">
    <property type="protein sequence ID" value="GAA4918675.1"/>
    <property type="molecule type" value="Genomic_DNA"/>
</dbReference>
<dbReference type="Gene3D" id="3.40.630.30">
    <property type="match status" value="1"/>
</dbReference>
<dbReference type="Pfam" id="PF13302">
    <property type="entry name" value="Acetyltransf_3"/>
    <property type="match status" value="1"/>
</dbReference>
<comment type="caution">
    <text evidence="2">The sequence shown here is derived from an EMBL/GenBank/DDBJ whole genome shotgun (WGS) entry which is preliminary data.</text>
</comment>
<feature type="domain" description="N-acetyltransferase" evidence="1">
    <location>
        <begin position="8"/>
        <end position="142"/>
    </location>
</feature>
<name>A0ABP9FWH0_9MICC</name>
<evidence type="ECO:0000313" key="3">
    <source>
        <dbReference type="Proteomes" id="UP001500368"/>
    </source>
</evidence>
<dbReference type="InterPro" id="IPR016181">
    <property type="entry name" value="Acyl_CoA_acyltransferase"/>
</dbReference>
<organism evidence="2 3">
    <name type="scientific">Nesterenkonia rhizosphaerae</name>
    <dbReference type="NCBI Taxonomy" id="1348272"/>
    <lineage>
        <taxon>Bacteria</taxon>
        <taxon>Bacillati</taxon>
        <taxon>Actinomycetota</taxon>
        <taxon>Actinomycetes</taxon>
        <taxon>Micrococcales</taxon>
        <taxon>Micrococcaceae</taxon>
        <taxon>Nesterenkonia</taxon>
    </lineage>
</organism>
<dbReference type="RefSeq" id="WP_345477261.1">
    <property type="nucleotide sequence ID" value="NZ_BAABLW010000007.1"/>
</dbReference>
<protein>
    <recommendedName>
        <fullName evidence="1">N-acetyltransferase domain-containing protein</fullName>
    </recommendedName>
</protein>
<dbReference type="InterPro" id="IPR000182">
    <property type="entry name" value="GNAT_dom"/>
</dbReference>
<evidence type="ECO:0000313" key="2">
    <source>
        <dbReference type="EMBL" id="GAA4918675.1"/>
    </source>
</evidence>
<accession>A0ABP9FWH0</accession>
<sequence length="177" mass="19658">MQINGLSLDRPAHEDIDAVHAIYSDPRVWTHLPSGCHQERTTTATMVEYWMAGWERDGLSVWILRDSDGVVIGNAGCMIRARTFWNLGYRLAWGTHGRGYASAVSQAAVQAATQHRPDLPVVAYMLEHNPASARVAEKAGLRRQYRGPDAGNPDPQAVRLVYADRELTPEVLQAVLK</sequence>
<keyword evidence="3" id="KW-1185">Reference proteome</keyword>
<gene>
    <name evidence="2" type="ORF">GCM10025790_13010</name>
</gene>
<evidence type="ECO:0000259" key="1">
    <source>
        <dbReference type="Pfam" id="PF13302"/>
    </source>
</evidence>